<keyword evidence="2" id="KW-1185">Reference proteome</keyword>
<evidence type="ECO:0000313" key="1">
    <source>
        <dbReference type="EMBL" id="KAL1860391.1"/>
    </source>
</evidence>
<accession>A0ABR3WEX5</accession>
<reference evidence="1 2" key="1">
    <citation type="journal article" date="2024" name="Commun. Biol.">
        <title>Comparative genomic analysis of thermophilic fungi reveals convergent evolutionary adaptations and gene losses.</title>
        <authorList>
            <person name="Steindorff A.S."/>
            <person name="Aguilar-Pontes M.V."/>
            <person name="Robinson A.J."/>
            <person name="Andreopoulos B."/>
            <person name="LaButti K."/>
            <person name="Kuo A."/>
            <person name="Mondo S."/>
            <person name="Riley R."/>
            <person name="Otillar R."/>
            <person name="Haridas S."/>
            <person name="Lipzen A."/>
            <person name="Grimwood J."/>
            <person name="Schmutz J."/>
            <person name="Clum A."/>
            <person name="Reid I.D."/>
            <person name="Moisan M.C."/>
            <person name="Butler G."/>
            <person name="Nguyen T.T.M."/>
            <person name="Dewar K."/>
            <person name="Conant G."/>
            <person name="Drula E."/>
            <person name="Henrissat B."/>
            <person name="Hansel C."/>
            <person name="Singer S."/>
            <person name="Hutchinson M.I."/>
            <person name="de Vries R.P."/>
            <person name="Natvig D.O."/>
            <person name="Powell A.J."/>
            <person name="Tsang A."/>
            <person name="Grigoriev I.V."/>
        </authorList>
    </citation>
    <scope>NUCLEOTIDE SEQUENCE [LARGE SCALE GENOMIC DNA]</scope>
    <source>
        <strain evidence="1 2">ATCC 24622</strain>
    </source>
</reference>
<evidence type="ECO:0000313" key="2">
    <source>
        <dbReference type="Proteomes" id="UP001586593"/>
    </source>
</evidence>
<protein>
    <submittedName>
        <fullName evidence="1">Uncharacterized protein</fullName>
    </submittedName>
</protein>
<gene>
    <name evidence="1" type="ORF">VTK73DRAFT_7373</name>
</gene>
<proteinExistence type="predicted"/>
<name>A0ABR3WEX5_9PEZI</name>
<sequence>MRISFAIVPAVVGIAVANDFVPMNPPVRPLSAPMEITHNATYASLLRLELRSDTCSAGEKECDDGCIPLLKTCCPGTGHYCDQTETCDGDGCCPLLKTCSGVVGGCSADQEPCADGCMEKGGDCCSDGHYCSAGYKCTGDNKCKSSGGGKSYEVPLGAVLTAFVLLIPALS</sequence>
<comment type="caution">
    <text evidence="1">The sequence shown here is derived from an EMBL/GenBank/DDBJ whole genome shotgun (WGS) entry which is preliminary data.</text>
</comment>
<dbReference type="Proteomes" id="UP001586593">
    <property type="component" value="Unassembled WGS sequence"/>
</dbReference>
<dbReference type="EMBL" id="JAZHXJ010000466">
    <property type="protein sequence ID" value="KAL1860391.1"/>
    <property type="molecule type" value="Genomic_DNA"/>
</dbReference>
<organism evidence="1 2">
    <name type="scientific">Phialemonium thermophilum</name>
    <dbReference type="NCBI Taxonomy" id="223376"/>
    <lineage>
        <taxon>Eukaryota</taxon>
        <taxon>Fungi</taxon>
        <taxon>Dikarya</taxon>
        <taxon>Ascomycota</taxon>
        <taxon>Pezizomycotina</taxon>
        <taxon>Sordariomycetes</taxon>
        <taxon>Sordariomycetidae</taxon>
        <taxon>Cephalothecales</taxon>
        <taxon>Cephalothecaceae</taxon>
        <taxon>Phialemonium</taxon>
    </lineage>
</organism>